<dbReference type="Pfam" id="PF01041">
    <property type="entry name" value="DegT_DnrJ_EryC1"/>
    <property type="match status" value="1"/>
</dbReference>
<dbReference type="InterPro" id="IPR015421">
    <property type="entry name" value="PyrdxlP-dep_Trfase_major"/>
</dbReference>
<keyword evidence="1" id="KW-0663">Pyridoxal phosphate</keyword>
<dbReference type="GO" id="GO:0008483">
    <property type="term" value="F:transaminase activity"/>
    <property type="evidence" value="ECO:0007669"/>
    <property type="project" value="UniProtKB-KW"/>
</dbReference>
<dbReference type="RefSeq" id="WP_390270169.1">
    <property type="nucleotide sequence ID" value="NZ_JBHRSA010000026.1"/>
</dbReference>
<dbReference type="InterPro" id="IPR015422">
    <property type="entry name" value="PyrdxlP-dep_Trfase_small"/>
</dbReference>
<dbReference type="SUPFAM" id="SSF53383">
    <property type="entry name" value="PLP-dependent transferases"/>
    <property type="match status" value="1"/>
</dbReference>
<name>A0ABV7CUU7_9BACI</name>
<evidence type="ECO:0000313" key="3">
    <source>
        <dbReference type="Proteomes" id="UP001595279"/>
    </source>
</evidence>
<proteinExistence type="inferred from homology"/>
<evidence type="ECO:0000313" key="2">
    <source>
        <dbReference type="EMBL" id="MFC3039873.1"/>
    </source>
</evidence>
<sequence>MIILAKLKRTFLSSPHMSGNEQKYIQEAFDLNWIAPLGNNVNGLEKDIAEYNSIRDAAVVTSGTAAIHLALRLLNVEEMDTVFCSSLTFVASANPILYQGATPVLIDSEMDTWNMSPQALERALREAKEEGHLPKAVIIVNLYGQSAKMNELIELCNRYDVPVIEDAAESLGSTYKGQKSGTFGKFGVYSFNGNKIITTSGGGALVSDEEEALKKARFLSTQARDQAVHYQHSEIGYNYRMSNIVAGIGRGQMEVLDERVSQKRAVFDRYFEAFGNVEGIEFQPELEDTMSNRWLTALTIDPEVTGVSRHEVIEKLNEENIEARPVWKPMHLQPLFDGVTYYPHEEGNSIADYLFEYGLCLPSGTNMTVEDQDRVIKLITNMITGEY</sequence>
<dbReference type="Gene3D" id="3.40.640.10">
    <property type="entry name" value="Type I PLP-dependent aspartate aminotransferase-like (Major domain)"/>
    <property type="match status" value="1"/>
</dbReference>
<dbReference type="InterPro" id="IPR015424">
    <property type="entry name" value="PyrdxlP-dep_Trfase"/>
</dbReference>
<dbReference type="PANTHER" id="PTHR30244:SF34">
    <property type="entry name" value="DTDP-4-AMINO-4,6-DIDEOXYGALACTOSE TRANSAMINASE"/>
    <property type="match status" value="1"/>
</dbReference>
<accession>A0ABV7CUU7</accession>
<dbReference type="Gene3D" id="3.90.1150.10">
    <property type="entry name" value="Aspartate Aminotransferase, domain 1"/>
    <property type="match status" value="1"/>
</dbReference>
<keyword evidence="2" id="KW-0032">Aminotransferase</keyword>
<dbReference type="EMBL" id="JBHRSA010000026">
    <property type="protein sequence ID" value="MFC3039873.1"/>
    <property type="molecule type" value="Genomic_DNA"/>
</dbReference>
<comment type="similarity">
    <text evidence="1">Belongs to the DegT/DnrJ/EryC1 family.</text>
</comment>
<keyword evidence="2" id="KW-0808">Transferase</keyword>
<organism evidence="2 3">
    <name type="scientific">Virgibacillus xinjiangensis</name>
    <dbReference type="NCBI Taxonomy" id="393090"/>
    <lineage>
        <taxon>Bacteria</taxon>
        <taxon>Bacillati</taxon>
        <taxon>Bacillota</taxon>
        <taxon>Bacilli</taxon>
        <taxon>Bacillales</taxon>
        <taxon>Bacillaceae</taxon>
        <taxon>Virgibacillus</taxon>
    </lineage>
</organism>
<reference evidence="3" key="1">
    <citation type="journal article" date="2019" name="Int. J. Syst. Evol. Microbiol.">
        <title>The Global Catalogue of Microorganisms (GCM) 10K type strain sequencing project: providing services to taxonomists for standard genome sequencing and annotation.</title>
        <authorList>
            <consortium name="The Broad Institute Genomics Platform"/>
            <consortium name="The Broad Institute Genome Sequencing Center for Infectious Disease"/>
            <person name="Wu L."/>
            <person name="Ma J."/>
        </authorList>
    </citation>
    <scope>NUCLEOTIDE SEQUENCE [LARGE SCALE GENOMIC DNA]</scope>
    <source>
        <strain evidence="3">KCTC 13128</strain>
    </source>
</reference>
<dbReference type="Proteomes" id="UP001595279">
    <property type="component" value="Unassembled WGS sequence"/>
</dbReference>
<dbReference type="CDD" id="cd00616">
    <property type="entry name" value="AHBA_syn"/>
    <property type="match status" value="1"/>
</dbReference>
<dbReference type="PIRSF" id="PIRSF000390">
    <property type="entry name" value="PLP_StrS"/>
    <property type="match status" value="1"/>
</dbReference>
<comment type="caution">
    <text evidence="2">The sequence shown here is derived from an EMBL/GenBank/DDBJ whole genome shotgun (WGS) entry which is preliminary data.</text>
</comment>
<keyword evidence="3" id="KW-1185">Reference proteome</keyword>
<dbReference type="PANTHER" id="PTHR30244">
    <property type="entry name" value="TRANSAMINASE"/>
    <property type="match status" value="1"/>
</dbReference>
<dbReference type="InterPro" id="IPR000653">
    <property type="entry name" value="DegT/StrS_aminotransferase"/>
</dbReference>
<evidence type="ECO:0000256" key="1">
    <source>
        <dbReference type="RuleBase" id="RU004508"/>
    </source>
</evidence>
<gene>
    <name evidence="2" type="ORF">ACFOGI_06375</name>
</gene>
<protein>
    <submittedName>
        <fullName evidence="2">Aminotransferase class I/II-fold pyridoxal phosphate-dependent enzyme</fullName>
    </submittedName>
</protein>